<evidence type="ECO:0000313" key="3">
    <source>
        <dbReference type="Proteomes" id="UP001234811"/>
    </source>
</evidence>
<reference evidence="2 3" key="1">
    <citation type="submission" date="2023-07" db="EMBL/GenBank/DDBJ databases">
        <title>Pathogens genome sequencing project 196.</title>
        <authorList>
            <person name="Cao X."/>
        </authorList>
    </citation>
    <scope>NUCLEOTIDE SEQUENCE [LARGE SCALE GENOMIC DNA]</scope>
    <source>
        <strain evidence="2 3">SM41</strain>
    </source>
</reference>
<dbReference type="Proteomes" id="UP001234811">
    <property type="component" value="Unassembled WGS sequence"/>
</dbReference>
<proteinExistence type="predicted"/>
<dbReference type="AlphaFoldDB" id="A0ABD5BMV6"/>
<protein>
    <submittedName>
        <fullName evidence="2">Ash family protein</fullName>
    </submittedName>
</protein>
<dbReference type="EMBL" id="JAVIPQ010000383">
    <property type="protein sequence ID" value="MDQ9557930.1"/>
    <property type="molecule type" value="Genomic_DNA"/>
</dbReference>
<dbReference type="RefSeq" id="WP_072270391.1">
    <property type="nucleotide sequence ID" value="NZ_CP047682.1"/>
</dbReference>
<dbReference type="InterPro" id="IPR018880">
    <property type="entry name" value="Phage_P4_Ash"/>
</dbReference>
<feature type="region of interest" description="Disordered" evidence="1">
    <location>
        <begin position="42"/>
        <end position="62"/>
    </location>
</feature>
<dbReference type="Pfam" id="PF10554">
    <property type="entry name" value="Phage_ASH"/>
    <property type="match status" value="1"/>
</dbReference>
<organism evidence="2 3">
    <name type="scientific">Serratia marcescens</name>
    <dbReference type="NCBI Taxonomy" id="615"/>
    <lineage>
        <taxon>Bacteria</taxon>
        <taxon>Pseudomonadati</taxon>
        <taxon>Pseudomonadota</taxon>
        <taxon>Gammaproteobacteria</taxon>
        <taxon>Enterobacterales</taxon>
        <taxon>Yersiniaceae</taxon>
        <taxon>Serratia</taxon>
    </lineage>
</organism>
<gene>
    <name evidence="2" type="ORF">RF091_20780</name>
</gene>
<accession>A0ABD5BMV6</accession>
<evidence type="ECO:0000313" key="2">
    <source>
        <dbReference type="EMBL" id="MDQ9557930.1"/>
    </source>
</evidence>
<name>A0ABD5BMV6_SERMA</name>
<evidence type="ECO:0000256" key="1">
    <source>
        <dbReference type="SAM" id="MobiDB-lite"/>
    </source>
</evidence>
<sequence length="80" mass="8279">MVAQVGASQEAPVSFVSGNANSAWATTMGLASHVVVRILHTKDKDTWKMSPSPKTPQAPSPSIANCLTTSISALSIPQSS</sequence>
<comment type="caution">
    <text evidence="2">The sequence shown here is derived from an EMBL/GenBank/DDBJ whole genome shotgun (WGS) entry which is preliminary data.</text>
</comment>